<feature type="transmembrane region" description="Helical" evidence="1">
    <location>
        <begin position="86"/>
        <end position="113"/>
    </location>
</feature>
<sequence>MRVAIVNLMLAVYRFGAVLYATSAAVSTIHLIKITVDQQCLRFLGFTFLNLVPLMYERIHARAVASARRRRQPAARRRVKRDMLMAGLLPAYLACTAMSLVSVGGSILGAGLLMMQSSVFAFMQFSLRERLEATWSCLFRPCAMALAILYRVGTPETKMYIPRAYELFTRFYLRLLTNPQQLFEQPAPDLFSYGTYQMIHGFS</sequence>
<name>A0A545W2Y8_9HYPO</name>
<keyword evidence="1" id="KW-1133">Transmembrane helix</keyword>
<evidence type="ECO:0000313" key="3">
    <source>
        <dbReference type="Proteomes" id="UP000315783"/>
    </source>
</evidence>
<keyword evidence="1" id="KW-0812">Transmembrane</keyword>
<organism evidence="2 3">
    <name type="scientific">Cordyceps javanica</name>
    <dbReference type="NCBI Taxonomy" id="43265"/>
    <lineage>
        <taxon>Eukaryota</taxon>
        <taxon>Fungi</taxon>
        <taxon>Dikarya</taxon>
        <taxon>Ascomycota</taxon>
        <taxon>Pezizomycotina</taxon>
        <taxon>Sordariomycetes</taxon>
        <taxon>Hypocreomycetidae</taxon>
        <taxon>Hypocreales</taxon>
        <taxon>Cordycipitaceae</taxon>
        <taxon>Cordyceps</taxon>
    </lineage>
</organism>
<dbReference type="EMBL" id="SPUK01000005">
    <property type="protein sequence ID" value="TQV97106.1"/>
    <property type="molecule type" value="Genomic_DNA"/>
</dbReference>
<gene>
    <name evidence="2" type="ORF">IF1G_04346</name>
</gene>
<protein>
    <submittedName>
        <fullName evidence="2">Uncharacterized protein</fullName>
    </submittedName>
</protein>
<proteinExistence type="predicted"/>
<dbReference type="Proteomes" id="UP000315783">
    <property type="component" value="Unassembled WGS sequence"/>
</dbReference>
<feature type="transmembrane region" description="Helical" evidence="1">
    <location>
        <begin position="12"/>
        <end position="32"/>
    </location>
</feature>
<keyword evidence="3" id="KW-1185">Reference proteome</keyword>
<evidence type="ECO:0000256" key="1">
    <source>
        <dbReference type="SAM" id="Phobius"/>
    </source>
</evidence>
<comment type="caution">
    <text evidence="2">The sequence shown here is derived from an EMBL/GenBank/DDBJ whole genome shotgun (WGS) entry which is preliminary data.</text>
</comment>
<dbReference type="AlphaFoldDB" id="A0A545W2Y8"/>
<evidence type="ECO:0000313" key="2">
    <source>
        <dbReference type="EMBL" id="TQV97106.1"/>
    </source>
</evidence>
<dbReference type="OrthoDB" id="10388928at2759"/>
<reference evidence="2 3" key="1">
    <citation type="journal article" date="2019" name="Appl. Microbiol. Biotechnol.">
        <title>Genome sequence of Isaria javanica and comparative genome analysis insights into family S53 peptidase evolution in fungal entomopathogens.</title>
        <authorList>
            <person name="Lin R."/>
            <person name="Zhang X."/>
            <person name="Xin B."/>
            <person name="Zou M."/>
            <person name="Gao Y."/>
            <person name="Qin F."/>
            <person name="Hu Q."/>
            <person name="Xie B."/>
            <person name="Cheng X."/>
        </authorList>
    </citation>
    <scope>NUCLEOTIDE SEQUENCE [LARGE SCALE GENOMIC DNA]</scope>
    <source>
        <strain evidence="2 3">IJ1G</strain>
    </source>
</reference>
<keyword evidence="1" id="KW-0472">Membrane</keyword>
<accession>A0A545W2Y8</accession>